<keyword evidence="7 10" id="KW-1133">Transmembrane helix</keyword>
<evidence type="ECO:0000313" key="13">
    <source>
        <dbReference type="Proteomes" id="UP001057702"/>
    </source>
</evidence>
<proteinExistence type="inferred from homology"/>
<dbReference type="PANTHER" id="PTHR31632:SF2">
    <property type="entry name" value="PLASMA MEMBRANE IRON PERMEASE"/>
    <property type="match status" value="1"/>
</dbReference>
<dbReference type="InterPro" id="IPR004923">
    <property type="entry name" value="FTR1/Fip1/EfeU"/>
</dbReference>
<feature type="region of interest" description="Disordered" evidence="9">
    <location>
        <begin position="278"/>
        <end position="299"/>
    </location>
</feature>
<feature type="transmembrane region" description="Helical" evidence="10">
    <location>
        <begin position="43"/>
        <end position="66"/>
    </location>
</feature>
<dbReference type="RefSeq" id="WP_255922108.1">
    <property type="nucleotide sequence ID" value="NZ_JANFNG010000019.1"/>
</dbReference>
<feature type="transmembrane region" description="Helical" evidence="10">
    <location>
        <begin position="116"/>
        <end position="133"/>
    </location>
</feature>
<evidence type="ECO:0000256" key="9">
    <source>
        <dbReference type="SAM" id="MobiDB-lite"/>
    </source>
</evidence>
<evidence type="ECO:0000259" key="11">
    <source>
        <dbReference type="Pfam" id="PF09375"/>
    </source>
</evidence>
<evidence type="ECO:0000256" key="5">
    <source>
        <dbReference type="ARBA" id="ARBA00022692"/>
    </source>
</evidence>
<evidence type="ECO:0000313" key="12">
    <source>
        <dbReference type="EMBL" id="MCQ4083182.1"/>
    </source>
</evidence>
<dbReference type="Gene3D" id="1.20.1420.20">
    <property type="entry name" value="M75 peptidase, HXXE motif"/>
    <property type="match status" value="1"/>
</dbReference>
<accession>A0ABT1Q384</accession>
<dbReference type="PANTHER" id="PTHR31632">
    <property type="entry name" value="IRON TRANSPORTER FTH1"/>
    <property type="match status" value="1"/>
</dbReference>
<dbReference type="NCBIfam" id="NF041756">
    <property type="entry name" value="EfeU"/>
    <property type="match status" value="1"/>
</dbReference>
<feature type="compositionally biased region" description="Low complexity" evidence="9">
    <location>
        <begin position="278"/>
        <end position="287"/>
    </location>
</feature>
<feature type="transmembrane region" description="Helical" evidence="10">
    <location>
        <begin position="249"/>
        <end position="269"/>
    </location>
</feature>
<comment type="subcellular location">
    <subcellularLocation>
        <location evidence="2">Cell envelope</location>
    </subcellularLocation>
    <subcellularLocation>
        <location evidence="1">Membrane</location>
        <topology evidence="1">Multi-pass membrane protein</topology>
    </subcellularLocation>
</comment>
<comment type="similarity">
    <text evidence="3">Belongs to the EfeM/EfeO family.</text>
</comment>
<feature type="transmembrane region" description="Helical" evidence="10">
    <location>
        <begin position="78"/>
        <end position="96"/>
    </location>
</feature>
<sequence>MTWAEAVPNLLIGLREGLEAGLVVSILLAALRKTTVGEQRVSTAPVWLGVLGAVMVAGSFAAVLTFSTSVLSSAAQEAVGGLLSVLAVGLVTAMVFWMRRTASGLAAQLRGEVERAVSVGTGALAVTAFLAVGREGLETTLFLWTAAKASGSTLAPLVGAGLGLAAATVLCWLLYRQALRLNLGVFFSRTALALVVIAAGVLAYGLGDLQDAEWLPGYHWVAFDLTAHIDPNSWWVSIMTGVTELAPRLTMLQIVAWAVYLAVVVPAFVRAGRPATAQAPDAQAPATSESPAADEERGPGRWERLLGRRPWAVAAVLVVVPALAAATTISMLPSGAASSTQTVTVTQTTCAKDWTSAHAGTQTFEVENKSGKAGEINLVNSAGAVVGEIETIGPATTAEMTATLGNGSYTIKCLMSGQPELSSATVQVSGAGSQQAAPAAVAPVTVQQLTGPNNAYQAYAAGGLTQLSGAVAAIGADLRRSDLAAAKNDWLTAQLDWERVGASYDSFGDAGTAVDGLPDGLPGGVQDKDFTGLHRLEYGLWHGQSAAQLMPVVDKLSTDIATVRKNLGSDDLAGDPTNLPIRAHEILEDAMRDHLSGIDDQGAGAAYPETYADLQVTRTVLGELSGLLTTRAPALIPTANQQMDTLQSALLATRTGGQWRSPEQTPLAARQSVNAAVGALLETLDQVPDLLEVPPTH</sequence>
<keyword evidence="5 10" id="KW-0812">Transmembrane</keyword>
<keyword evidence="6" id="KW-0732">Signal</keyword>
<evidence type="ECO:0000256" key="10">
    <source>
        <dbReference type="SAM" id="Phobius"/>
    </source>
</evidence>
<feature type="transmembrane region" description="Helical" evidence="10">
    <location>
        <begin position="186"/>
        <end position="206"/>
    </location>
</feature>
<dbReference type="Proteomes" id="UP001057702">
    <property type="component" value="Unassembled WGS sequence"/>
</dbReference>
<evidence type="ECO:0000256" key="2">
    <source>
        <dbReference type="ARBA" id="ARBA00004196"/>
    </source>
</evidence>
<keyword evidence="8 10" id="KW-0472">Membrane</keyword>
<protein>
    <submittedName>
        <fullName evidence="12">FTR1 family protein</fullName>
    </submittedName>
</protein>
<feature type="transmembrane region" description="Helical" evidence="10">
    <location>
        <begin position="12"/>
        <end position="31"/>
    </location>
</feature>
<name>A0ABT1Q384_9ACTN</name>
<dbReference type="InterPro" id="IPR034981">
    <property type="entry name" value="Imelysin-like_EfeO/Algp7"/>
</dbReference>
<evidence type="ECO:0000256" key="4">
    <source>
        <dbReference type="ARBA" id="ARBA00008333"/>
    </source>
</evidence>
<dbReference type="InterPro" id="IPR038352">
    <property type="entry name" value="Imelysin_sf"/>
</dbReference>
<organism evidence="12 13">
    <name type="scientific">Streptomyces humicola</name>
    <dbReference type="NCBI Taxonomy" id="2953240"/>
    <lineage>
        <taxon>Bacteria</taxon>
        <taxon>Bacillati</taxon>
        <taxon>Actinomycetota</taxon>
        <taxon>Actinomycetes</taxon>
        <taxon>Kitasatosporales</taxon>
        <taxon>Streptomycetaceae</taxon>
        <taxon>Streptomyces</taxon>
    </lineage>
</organism>
<comment type="caution">
    <text evidence="12">The sequence shown here is derived from an EMBL/GenBank/DDBJ whole genome shotgun (WGS) entry which is preliminary data.</text>
</comment>
<evidence type="ECO:0000256" key="1">
    <source>
        <dbReference type="ARBA" id="ARBA00004141"/>
    </source>
</evidence>
<feature type="transmembrane region" description="Helical" evidence="10">
    <location>
        <begin position="153"/>
        <end position="174"/>
    </location>
</feature>
<dbReference type="Pfam" id="PF09375">
    <property type="entry name" value="Peptidase_M75"/>
    <property type="match status" value="1"/>
</dbReference>
<dbReference type="EMBL" id="JANFNG010000019">
    <property type="protein sequence ID" value="MCQ4083182.1"/>
    <property type="molecule type" value="Genomic_DNA"/>
</dbReference>
<evidence type="ECO:0000256" key="3">
    <source>
        <dbReference type="ARBA" id="ARBA00005989"/>
    </source>
</evidence>
<dbReference type="Pfam" id="PF03239">
    <property type="entry name" value="FTR1"/>
    <property type="match status" value="1"/>
</dbReference>
<comment type="similarity">
    <text evidence="4">Belongs to the oxidase-dependent Fe transporter (OFeT) (TC 9.A.10.1) family.</text>
</comment>
<evidence type="ECO:0000256" key="6">
    <source>
        <dbReference type="ARBA" id="ARBA00022729"/>
    </source>
</evidence>
<evidence type="ECO:0000256" key="8">
    <source>
        <dbReference type="ARBA" id="ARBA00023136"/>
    </source>
</evidence>
<evidence type="ECO:0000256" key="7">
    <source>
        <dbReference type="ARBA" id="ARBA00022989"/>
    </source>
</evidence>
<feature type="domain" description="Imelysin-like" evidence="11">
    <location>
        <begin position="455"/>
        <end position="650"/>
    </location>
</feature>
<reference evidence="12" key="1">
    <citation type="submission" date="2022-06" db="EMBL/GenBank/DDBJ databases">
        <title>Draft genome sequence of Streptomyces sp. RB6PN25 isolated from peat swamp forest in Thailand.</title>
        <authorList>
            <person name="Duangmal K."/>
            <person name="Klaysubun C."/>
        </authorList>
    </citation>
    <scope>NUCLEOTIDE SEQUENCE</scope>
    <source>
        <strain evidence="12">RB6PN25</strain>
    </source>
</reference>
<dbReference type="InterPro" id="IPR018976">
    <property type="entry name" value="Imelysin-like"/>
</dbReference>
<feature type="transmembrane region" description="Helical" evidence="10">
    <location>
        <begin position="311"/>
        <end position="332"/>
    </location>
</feature>
<keyword evidence="13" id="KW-1185">Reference proteome</keyword>
<gene>
    <name evidence="12" type="ORF">NGB36_21880</name>
</gene>
<dbReference type="CDD" id="cd14656">
    <property type="entry name" value="Imelysin-like_EfeO"/>
    <property type="match status" value="1"/>
</dbReference>